<feature type="transmembrane region" description="Helical" evidence="8">
    <location>
        <begin position="96"/>
        <end position="115"/>
    </location>
</feature>
<evidence type="ECO:0000313" key="11">
    <source>
        <dbReference type="EMBL" id="CAF1438045.1"/>
    </source>
</evidence>
<gene>
    <name evidence="11" type="ORF">EDS130_LOCUS38663</name>
    <name evidence="10" type="ORF">XAT740_LOCUS26002</name>
</gene>
<evidence type="ECO:0000256" key="2">
    <source>
        <dbReference type="ARBA" id="ARBA00022692"/>
    </source>
</evidence>
<feature type="transmembrane region" description="Helical" evidence="8">
    <location>
        <begin position="20"/>
        <end position="42"/>
    </location>
</feature>
<keyword evidence="4" id="KW-0297">G-protein coupled receptor</keyword>
<dbReference type="GO" id="GO:0004930">
    <property type="term" value="F:G protein-coupled receptor activity"/>
    <property type="evidence" value="ECO:0007669"/>
    <property type="project" value="UniProtKB-KW"/>
</dbReference>
<proteinExistence type="predicted"/>
<protein>
    <recommendedName>
        <fullName evidence="9">G-protein coupled receptors family 1 profile domain-containing protein</fullName>
    </recommendedName>
</protein>
<dbReference type="Gene3D" id="1.20.1070.10">
    <property type="entry name" value="Rhodopsin 7-helix transmembrane proteins"/>
    <property type="match status" value="1"/>
</dbReference>
<reference evidence="11" key="1">
    <citation type="submission" date="2021-02" db="EMBL/GenBank/DDBJ databases">
        <authorList>
            <person name="Nowell W R."/>
        </authorList>
    </citation>
    <scope>NUCLEOTIDE SEQUENCE</scope>
</reference>
<keyword evidence="5 8" id="KW-0472">Membrane</keyword>
<feature type="transmembrane region" description="Helical" evidence="8">
    <location>
        <begin position="223"/>
        <end position="243"/>
    </location>
</feature>
<feature type="transmembrane region" description="Helical" evidence="8">
    <location>
        <begin position="54"/>
        <end position="76"/>
    </location>
</feature>
<dbReference type="Proteomes" id="UP000663828">
    <property type="component" value="Unassembled WGS sequence"/>
</dbReference>
<keyword evidence="7" id="KW-0807">Transducer</keyword>
<evidence type="ECO:0000256" key="4">
    <source>
        <dbReference type="ARBA" id="ARBA00023040"/>
    </source>
</evidence>
<feature type="transmembrane region" description="Helical" evidence="8">
    <location>
        <begin position="183"/>
        <end position="202"/>
    </location>
</feature>
<keyword evidence="12" id="KW-1185">Reference proteome</keyword>
<dbReference type="Proteomes" id="UP000663852">
    <property type="component" value="Unassembled WGS sequence"/>
</dbReference>
<evidence type="ECO:0000256" key="1">
    <source>
        <dbReference type="ARBA" id="ARBA00004141"/>
    </source>
</evidence>
<evidence type="ECO:0000256" key="3">
    <source>
        <dbReference type="ARBA" id="ARBA00022989"/>
    </source>
</evidence>
<evidence type="ECO:0000313" key="10">
    <source>
        <dbReference type="EMBL" id="CAF1246101.1"/>
    </source>
</evidence>
<comment type="subcellular location">
    <subcellularLocation>
        <location evidence="1">Membrane</location>
        <topology evidence="1">Multi-pass membrane protein</topology>
    </subcellularLocation>
</comment>
<dbReference type="InterPro" id="IPR017452">
    <property type="entry name" value="GPCR_Rhodpsn_7TM"/>
</dbReference>
<accession>A0A815NHX5</accession>
<evidence type="ECO:0000256" key="5">
    <source>
        <dbReference type="ARBA" id="ARBA00023136"/>
    </source>
</evidence>
<dbReference type="PROSITE" id="PS50262">
    <property type="entry name" value="G_PROTEIN_RECEP_F1_2"/>
    <property type="match status" value="1"/>
</dbReference>
<dbReference type="PANTHER" id="PTHR24243:SF224">
    <property type="entry name" value="G-PROTEIN COUPLED RECEPTOR 19-RELATED"/>
    <property type="match status" value="1"/>
</dbReference>
<organism evidence="11 13">
    <name type="scientific">Adineta ricciae</name>
    <name type="common">Rotifer</name>
    <dbReference type="NCBI Taxonomy" id="249248"/>
    <lineage>
        <taxon>Eukaryota</taxon>
        <taxon>Metazoa</taxon>
        <taxon>Spiralia</taxon>
        <taxon>Gnathifera</taxon>
        <taxon>Rotifera</taxon>
        <taxon>Eurotatoria</taxon>
        <taxon>Bdelloidea</taxon>
        <taxon>Adinetida</taxon>
        <taxon>Adinetidae</taxon>
        <taxon>Adineta</taxon>
    </lineage>
</organism>
<keyword evidence="3 8" id="KW-1133">Transmembrane helix</keyword>
<name>A0A815NHX5_ADIRI</name>
<dbReference type="SUPFAM" id="SSF81321">
    <property type="entry name" value="Family A G protein-coupled receptor-like"/>
    <property type="match status" value="1"/>
</dbReference>
<feature type="transmembrane region" description="Helical" evidence="8">
    <location>
        <begin position="263"/>
        <end position="285"/>
    </location>
</feature>
<evidence type="ECO:0000256" key="7">
    <source>
        <dbReference type="ARBA" id="ARBA00023224"/>
    </source>
</evidence>
<comment type="caution">
    <text evidence="11">The sequence shown here is derived from an EMBL/GenBank/DDBJ whole genome shotgun (WGS) entry which is preliminary data.</text>
</comment>
<keyword evidence="6" id="KW-0675">Receptor</keyword>
<feature type="transmembrane region" description="Helical" evidence="8">
    <location>
        <begin position="135"/>
        <end position="158"/>
    </location>
</feature>
<evidence type="ECO:0000256" key="6">
    <source>
        <dbReference type="ARBA" id="ARBA00023170"/>
    </source>
</evidence>
<sequence>MSDSSAEIARLSFISRVLFASGGLPILIFGTIGNFINLFAFICFSQFNKLPISIFLIASFIFSQFTLTFSLIPQLIYRISGYDPLSGSIFLCKLRYYFGLSSGTIALNSIGLAGLSQYLLTSRIVRLRHLITRKLTLLVAFSMILFFGLLFSPVLFFYTHTTNSANVTICTTTNADFTAYNGLIVYSSIPVIVLVVSSVLTWHNARSRLVQGGNLQQNLARMLIIQFIVVLLTTVPNLFNQIYALSTRTVPKNAIRQAQENLLSSILGVLSFSTFGASFYIYIFASKAFRNNIRSLFHIHNRRVQPENEMARLDQG</sequence>
<evidence type="ECO:0000313" key="13">
    <source>
        <dbReference type="Proteomes" id="UP000663852"/>
    </source>
</evidence>
<dbReference type="PANTHER" id="PTHR24243">
    <property type="entry name" value="G-PROTEIN COUPLED RECEPTOR"/>
    <property type="match status" value="1"/>
</dbReference>
<dbReference type="OrthoDB" id="10374623at2759"/>
<dbReference type="EMBL" id="CAJNOJ010000410">
    <property type="protein sequence ID" value="CAF1438045.1"/>
    <property type="molecule type" value="Genomic_DNA"/>
</dbReference>
<evidence type="ECO:0000313" key="12">
    <source>
        <dbReference type="Proteomes" id="UP000663828"/>
    </source>
</evidence>
<dbReference type="GO" id="GO:0005886">
    <property type="term" value="C:plasma membrane"/>
    <property type="evidence" value="ECO:0007669"/>
    <property type="project" value="TreeGrafter"/>
</dbReference>
<keyword evidence="2 8" id="KW-0812">Transmembrane</keyword>
<evidence type="ECO:0000256" key="8">
    <source>
        <dbReference type="SAM" id="Phobius"/>
    </source>
</evidence>
<evidence type="ECO:0000259" key="9">
    <source>
        <dbReference type="PROSITE" id="PS50262"/>
    </source>
</evidence>
<dbReference type="AlphaFoldDB" id="A0A815NHX5"/>
<dbReference type="EMBL" id="CAJNOR010002086">
    <property type="protein sequence ID" value="CAF1246101.1"/>
    <property type="molecule type" value="Genomic_DNA"/>
</dbReference>
<feature type="domain" description="G-protein coupled receptors family 1 profile" evidence="9">
    <location>
        <begin position="33"/>
        <end position="282"/>
    </location>
</feature>